<protein>
    <recommendedName>
        <fullName evidence="4">Probable nitronate monooxygenase</fullName>
    </recommendedName>
    <alternativeName>
        <fullName evidence="10">Propionate 3-nitronate monooxygenase</fullName>
    </alternativeName>
</protein>
<evidence type="ECO:0000313" key="15">
    <source>
        <dbReference type="Proteomes" id="UP000294641"/>
    </source>
</evidence>
<name>A0A8B4Q9B1_9BACL</name>
<dbReference type="OrthoDB" id="9778912at2"/>
<evidence type="ECO:0000256" key="6">
    <source>
        <dbReference type="ARBA" id="ARBA00022630"/>
    </source>
</evidence>
<reference evidence="12 14" key="1">
    <citation type="submission" date="2018-06" db="EMBL/GenBank/DDBJ databases">
        <authorList>
            <consortium name="Pathogen Informatics"/>
            <person name="Doyle S."/>
        </authorList>
    </citation>
    <scope>NUCLEOTIDE SEQUENCE [LARGE SCALE GENOMIC DNA]</scope>
    <source>
        <strain evidence="12 14">NCTC10597</strain>
    </source>
</reference>
<evidence type="ECO:0000256" key="4">
    <source>
        <dbReference type="ARBA" id="ARBA00013457"/>
    </source>
</evidence>
<evidence type="ECO:0000256" key="1">
    <source>
        <dbReference type="ARBA" id="ARBA00001917"/>
    </source>
</evidence>
<dbReference type="EMBL" id="UGNP01000001">
    <property type="protein sequence ID" value="STX09285.1"/>
    <property type="molecule type" value="Genomic_DNA"/>
</dbReference>
<evidence type="ECO:0000256" key="3">
    <source>
        <dbReference type="ARBA" id="ARBA00009881"/>
    </source>
</evidence>
<evidence type="ECO:0000313" key="12">
    <source>
        <dbReference type="EMBL" id="STX09285.1"/>
    </source>
</evidence>
<dbReference type="EMBL" id="SNZG01000010">
    <property type="protein sequence ID" value="TDR39836.1"/>
    <property type="molecule type" value="Genomic_DNA"/>
</dbReference>
<evidence type="ECO:0000313" key="14">
    <source>
        <dbReference type="Proteomes" id="UP000254330"/>
    </source>
</evidence>
<keyword evidence="15" id="KW-1185">Reference proteome</keyword>
<evidence type="ECO:0000256" key="8">
    <source>
        <dbReference type="ARBA" id="ARBA00023002"/>
    </source>
</evidence>
<comment type="catalytic activity">
    <reaction evidence="11">
        <text>3 propionate 3-nitronate + 3 O2 + H2O = 3 3-oxopropanoate + 2 nitrate + nitrite + H2O2 + 3 H(+)</text>
        <dbReference type="Rhea" id="RHEA:57332"/>
        <dbReference type="ChEBI" id="CHEBI:15377"/>
        <dbReference type="ChEBI" id="CHEBI:15378"/>
        <dbReference type="ChEBI" id="CHEBI:15379"/>
        <dbReference type="ChEBI" id="CHEBI:16240"/>
        <dbReference type="ChEBI" id="CHEBI:16301"/>
        <dbReference type="ChEBI" id="CHEBI:17632"/>
        <dbReference type="ChEBI" id="CHEBI:33190"/>
        <dbReference type="ChEBI" id="CHEBI:136067"/>
    </reaction>
</comment>
<dbReference type="InterPro" id="IPR004136">
    <property type="entry name" value="NMO"/>
</dbReference>
<comment type="caution">
    <text evidence="12">The sequence shown here is derived from an EMBL/GenBank/DDBJ whole genome shotgun (WGS) entry which is preliminary data.</text>
</comment>
<evidence type="ECO:0000256" key="2">
    <source>
        <dbReference type="ARBA" id="ARBA00003535"/>
    </source>
</evidence>
<evidence type="ECO:0000256" key="11">
    <source>
        <dbReference type="ARBA" id="ARBA00049401"/>
    </source>
</evidence>
<dbReference type="Proteomes" id="UP000254330">
    <property type="component" value="Unassembled WGS sequence"/>
</dbReference>
<gene>
    <name evidence="13" type="ORF">DFR61_11053</name>
    <name evidence="12" type="ORF">NCTC10597_00957</name>
</gene>
<dbReference type="AlphaFoldDB" id="A0A8B4Q9B1"/>
<evidence type="ECO:0000256" key="10">
    <source>
        <dbReference type="ARBA" id="ARBA00031155"/>
    </source>
</evidence>
<comment type="cofactor">
    <cofactor evidence="1">
        <name>FMN</name>
        <dbReference type="ChEBI" id="CHEBI:58210"/>
    </cofactor>
</comment>
<proteinExistence type="inferred from homology"/>
<dbReference type="PANTHER" id="PTHR42747:SF3">
    <property type="entry name" value="NITRONATE MONOOXYGENASE-RELATED"/>
    <property type="match status" value="1"/>
</dbReference>
<keyword evidence="7" id="KW-0288">FMN</keyword>
<evidence type="ECO:0000256" key="7">
    <source>
        <dbReference type="ARBA" id="ARBA00022643"/>
    </source>
</evidence>
<evidence type="ECO:0000256" key="5">
    <source>
        <dbReference type="ARBA" id="ARBA00022575"/>
    </source>
</evidence>
<dbReference type="Proteomes" id="UP000294641">
    <property type="component" value="Unassembled WGS sequence"/>
</dbReference>
<dbReference type="PANTHER" id="PTHR42747">
    <property type="entry name" value="NITRONATE MONOOXYGENASE-RELATED"/>
    <property type="match status" value="1"/>
</dbReference>
<dbReference type="RefSeq" id="WP_109348664.1">
    <property type="nucleotide sequence ID" value="NZ_BJUE01000014.1"/>
</dbReference>
<dbReference type="GO" id="GO:0018580">
    <property type="term" value="F:nitronate monooxygenase activity"/>
    <property type="evidence" value="ECO:0007669"/>
    <property type="project" value="InterPro"/>
</dbReference>
<evidence type="ECO:0000313" key="13">
    <source>
        <dbReference type="EMBL" id="TDR39836.1"/>
    </source>
</evidence>
<evidence type="ECO:0000256" key="9">
    <source>
        <dbReference type="ARBA" id="ARBA00023033"/>
    </source>
</evidence>
<dbReference type="SUPFAM" id="SSF51412">
    <property type="entry name" value="Inosine monophosphate dehydrogenase (IMPDH)"/>
    <property type="match status" value="1"/>
</dbReference>
<comment type="function">
    <text evidence="2">Nitronate monooxygenase that uses molecular oxygen to catalyze the oxidative denitrification of alkyl nitronates. Acts on propionate 3-nitronate (P3N), the presumed physiological substrate. Probably functions in the detoxification of P3N, a metabolic poison produced by plants and fungi as a defense mechanism.</text>
</comment>
<dbReference type="CDD" id="cd04730">
    <property type="entry name" value="NPD_like"/>
    <property type="match status" value="1"/>
</dbReference>
<keyword evidence="8 12" id="KW-0560">Oxidoreductase</keyword>
<dbReference type="Gene3D" id="3.20.20.70">
    <property type="entry name" value="Aldolase class I"/>
    <property type="match status" value="1"/>
</dbReference>
<dbReference type="InterPro" id="IPR013785">
    <property type="entry name" value="Aldolase_TIM"/>
</dbReference>
<dbReference type="GO" id="GO:0009636">
    <property type="term" value="P:response to toxic substance"/>
    <property type="evidence" value="ECO:0007669"/>
    <property type="project" value="UniProtKB-KW"/>
</dbReference>
<accession>A0A8B4Q9B1</accession>
<sequence length="337" mass="36751">MNVINEFSMKYPIIQAPMAGVTTAEMVVASLEAGVLGAIGAGYMSANQTREIIRQVKKESTKPFMVNLFAHEVPPIVQHQISIAKQGLIDALNDPFIKKEEINLSASKYDEQLEVVLEEGVAICSFTFGLPTKRQVRLLKDQGMIVFATATSVAEINAIIELELDGIILQGEEAGGHRGSFIDPIEYNPLSTIFKEAKKRTELPLIVAGGISTKAQMDYFMNEGASAIMMGTLFLVSDESGAPSAHKQAILNAESNTTVVTTSFSGKPARGVANEFIEKMLMMPVAPFPYQNDLTQGIRSRAKLNNDGEYMSLWAGTSLYNAKSGTINEIVEKFMQE</sequence>
<organism evidence="12 14">
    <name type="scientific">Kurthia zopfii</name>
    <dbReference type="NCBI Taxonomy" id="1650"/>
    <lineage>
        <taxon>Bacteria</taxon>
        <taxon>Bacillati</taxon>
        <taxon>Bacillota</taxon>
        <taxon>Bacilli</taxon>
        <taxon>Bacillales</taxon>
        <taxon>Caryophanaceae</taxon>
        <taxon>Kurthia</taxon>
    </lineage>
</organism>
<keyword evidence="5" id="KW-0216">Detoxification</keyword>
<keyword evidence="9 12" id="KW-0503">Monooxygenase</keyword>
<reference evidence="13 15" key="2">
    <citation type="submission" date="2019-03" db="EMBL/GenBank/DDBJ databases">
        <title>Genomic Encyclopedia of Type Strains, Phase IV (KMG-IV): sequencing the most valuable type-strain genomes for metagenomic binning, comparative biology and taxonomic classification.</title>
        <authorList>
            <person name="Goeker M."/>
        </authorList>
    </citation>
    <scope>NUCLEOTIDE SEQUENCE [LARGE SCALE GENOMIC DNA]</scope>
    <source>
        <strain evidence="13 15">DSM 20580</strain>
    </source>
</reference>
<dbReference type="Pfam" id="PF03060">
    <property type="entry name" value="NMO"/>
    <property type="match status" value="1"/>
</dbReference>
<keyword evidence="6" id="KW-0285">Flavoprotein</keyword>
<comment type="similarity">
    <text evidence="3">Belongs to the nitronate monooxygenase family. NMO class I subfamily.</text>
</comment>